<gene>
    <name evidence="1" type="ORF">COY63_00990</name>
</gene>
<protein>
    <submittedName>
        <fullName evidence="1">Uncharacterized protein</fullName>
    </submittedName>
</protein>
<sequence length="62" mass="7317">MYYNKNFLRFVGTKLIKIINKDLLEHTISKNTEIYTHVSARDLGKIKSPLDLIMKKSDMMKE</sequence>
<proteinExistence type="predicted"/>
<dbReference type="EMBL" id="PFMG01000022">
    <property type="protein sequence ID" value="PIY99928.1"/>
    <property type="molecule type" value="Genomic_DNA"/>
</dbReference>
<accession>A0A2H9P8T3</accession>
<comment type="caution">
    <text evidence="1">The sequence shown here is derived from an EMBL/GenBank/DDBJ whole genome shotgun (WGS) entry which is preliminary data.</text>
</comment>
<dbReference type="Proteomes" id="UP000228874">
    <property type="component" value="Unassembled WGS sequence"/>
</dbReference>
<feature type="non-terminal residue" evidence="1">
    <location>
        <position position="62"/>
    </location>
</feature>
<organism evidence="1 2">
    <name type="scientific">Huberarchaeum crystalense</name>
    <dbReference type="NCBI Taxonomy" id="2014257"/>
    <lineage>
        <taxon>Archaea</taxon>
        <taxon>Candidatus Huberarchaeota</taxon>
        <taxon>Candidatus Huberarchaeia</taxon>
        <taxon>Candidatus Huberarchaeales</taxon>
        <taxon>Candidatus Huberarchaeaceae</taxon>
        <taxon>Candidatus Huberarchaeum</taxon>
    </lineage>
</organism>
<dbReference type="AlphaFoldDB" id="A0A2H9P8T3"/>
<reference evidence="2" key="1">
    <citation type="submission" date="2017-09" db="EMBL/GenBank/DDBJ databases">
        <title>Depth-based differentiation of microbial function through sediment-hosted aquifers and enrichment of novel symbionts in the deep terrestrial subsurface.</title>
        <authorList>
            <person name="Probst A.J."/>
            <person name="Ladd B."/>
            <person name="Jarett J.K."/>
            <person name="Geller-Mcgrath D.E."/>
            <person name="Sieber C.M.K."/>
            <person name="Emerson J.B."/>
            <person name="Anantharaman K."/>
            <person name="Thomas B.C."/>
            <person name="Malmstrom R."/>
            <person name="Stieglmeier M."/>
            <person name="Klingl A."/>
            <person name="Woyke T."/>
            <person name="Ryan C.M."/>
            <person name="Banfield J.F."/>
        </authorList>
    </citation>
    <scope>NUCLEOTIDE SEQUENCE [LARGE SCALE GENOMIC DNA]</scope>
</reference>
<name>A0A2H9P8T3_HUBC1</name>
<evidence type="ECO:0000313" key="1">
    <source>
        <dbReference type="EMBL" id="PIY99928.1"/>
    </source>
</evidence>
<evidence type="ECO:0000313" key="2">
    <source>
        <dbReference type="Proteomes" id="UP000228874"/>
    </source>
</evidence>